<dbReference type="GO" id="GO:0046933">
    <property type="term" value="F:proton-transporting ATP synthase activity, rotational mechanism"/>
    <property type="evidence" value="ECO:0007669"/>
    <property type="project" value="UniProtKB-UniRule"/>
</dbReference>
<evidence type="ECO:0000256" key="8">
    <source>
        <dbReference type="ARBA" id="ARBA00023065"/>
    </source>
</evidence>
<feature type="transmembrane region" description="Helical" evidence="11">
    <location>
        <begin position="20"/>
        <end position="41"/>
    </location>
</feature>
<gene>
    <name evidence="11" type="primary">atpB</name>
    <name evidence="13" type="ORF">BAA01_10115</name>
</gene>
<dbReference type="InterPro" id="IPR000568">
    <property type="entry name" value="ATP_synth_F0_asu"/>
</dbReference>
<dbReference type="HAMAP" id="MF_01393">
    <property type="entry name" value="ATP_synth_a_bact"/>
    <property type="match status" value="1"/>
</dbReference>
<keyword evidence="8 11" id="KW-0406">Ion transport</keyword>
<dbReference type="PANTHER" id="PTHR42823">
    <property type="entry name" value="ATP SYNTHASE SUBUNIT A, CHLOROPLASTIC"/>
    <property type="match status" value="1"/>
</dbReference>
<evidence type="ECO:0000256" key="3">
    <source>
        <dbReference type="ARBA" id="ARBA00022448"/>
    </source>
</evidence>
<keyword evidence="3 11" id="KW-0813">Transport</keyword>
<dbReference type="Proteomes" id="UP000196475">
    <property type="component" value="Unassembled WGS sequence"/>
</dbReference>
<accession>A0A1Y3PCH7</accession>
<protein>
    <recommendedName>
        <fullName evidence="11 12">ATP synthase subunit a</fullName>
    </recommendedName>
    <alternativeName>
        <fullName evidence="11">ATP synthase F0 sector subunit a</fullName>
    </alternativeName>
    <alternativeName>
        <fullName evidence="11">F-ATPase subunit 6</fullName>
    </alternativeName>
</protein>
<proteinExistence type="inferred from homology"/>
<dbReference type="AlphaFoldDB" id="A0A1Y3PCH7"/>
<evidence type="ECO:0000256" key="10">
    <source>
        <dbReference type="ARBA" id="ARBA00023310"/>
    </source>
</evidence>
<evidence type="ECO:0000256" key="12">
    <source>
        <dbReference type="RuleBase" id="RU000483"/>
    </source>
</evidence>
<dbReference type="NCBIfam" id="TIGR01131">
    <property type="entry name" value="ATP_synt_6_or_A"/>
    <property type="match status" value="1"/>
</dbReference>
<evidence type="ECO:0000313" key="14">
    <source>
        <dbReference type="Proteomes" id="UP000196475"/>
    </source>
</evidence>
<feature type="transmembrane region" description="Helical" evidence="11">
    <location>
        <begin position="236"/>
        <end position="254"/>
    </location>
</feature>
<keyword evidence="9 11" id="KW-0472">Membrane</keyword>
<dbReference type="CDD" id="cd00310">
    <property type="entry name" value="ATP-synt_Fo_a_6"/>
    <property type="match status" value="1"/>
</dbReference>
<dbReference type="InterPro" id="IPR023011">
    <property type="entry name" value="ATP_synth_F0_asu_AS"/>
</dbReference>
<dbReference type="GO" id="GO:0042777">
    <property type="term" value="P:proton motive force-driven plasma membrane ATP synthesis"/>
    <property type="evidence" value="ECO:0007669"/>
    <property type="project" value="TreeGrafter"/>
</dbReference>
<evidence type="ECO:0000256" key="1">
    <source>
        <dbReference type="ARBA" id="ARBA00004141"/>
    </source>
</evidence>
<name>A0A1Y3PCH7_9BACI</name>
<dbReference type="PRINTS" id="PR00123">
    <property type="entry name" value="ATPASEA"/>
</dbReference>
<dbReference type="PANTHER" id="PTHR42823:SF3">
    <property type="entry name" value="ATP SYNTHASE SUBUNIT A, CHLOROPLASTIC"/>
    <property type="match status" value="1"/>
</dbReference>
<dbReference type="InterPro" id="IPR035908">
    <property type="entry name" value="F0_ATP_A_sf"/>
</dbReference>
<keyword evidence="10 11" id="KW-0066">ATP synthesis</keyword>
<evidence type="ECO:0000256" key="2">
    <source>
        <dbReference type="ARBA" id="ARBA00006810"/>
    </source>
</evidence>
<dbReference type="SUPFAM" id="SSF81336">
    <property type="entry name" value="F1F0 ATP synthase subunit A"/>
    <property type="match status" value="1"/>
</dbReference>
<evidence type="ECO:0000256" key="7">
    <source>
        <dbReference type="ARBA" id="ARBA00022989"/>
    </source>
</evidence>
<feature type="transmembrane region" description="Helical" evidence="11">
    <location>
        <begin position="146"/>
        <end position="165"/>
    </location>
</feature>
<reference evidence="14" key="1">
    <citation type="submission" date="2016-06" db="EMBL/GenBank/DDBJ databases">
        <authorList>
            <person name="Nascimento L."/>
            <person name="Pereira R.V."/>
            <person name="Martins L.F."/>
            <person name="Quaggio R.B."/>
            <person name="Silva A.M."/>
            <person name="Setubal J.C."/>
        </authorList>
    </citation>
    <scope>NUCLEOTIDE SEQUENCE [LARGE SCALE GENOMIC DNA]</scope>
</reference>
<comment type="subcellular location">
    <subcellularLocation>
        <location evidence="11 12">Cell membrane</location>
        <topology evidence="11 12">Multi-pass membrane protein</topology>
    </subcellularLocation>
    <subcellularLocation>
        <location evidence="1">Membrane</location>
        <topology evidence="1">Multi-pass membrane protein</topology>
    </subcellularLocation>
</comment>
<evidence type="ECO:0000256" key="5">
    <source>
        <dbReference type="ARBA" id="ARBA00022692"/>
    </source>
</evidence>
<comment type="function">
    <text evidence="11 12">Key component of the proton channel; it plays a direct role in the translocation of protons across the membrane.</text>
</comment>
<evidence type="ECO:0000256" key="11">
    <source>
        <dbReference type="HAMAP-Rule" id="MF_01393"/>
    </source>
</evidence>
<keyword evidence="11" id="KW-1003">Cell membrane</keyword>
<dbReference type="GO" id="GO:0045259">
    <property type="term" value="C:proton-transporting ATP synthase complex"/>
    <property type="evidence" value="ECO:0007669"/>
    <property type="project" value="UniProtKB-KW"/>
</dbReference>
<comment type="similarity">
    <text evidence="2 11 12">Belongs to the ATPase A chain family.</text>
</comment>
<dbReference type="EMBL" id="LZRT01000113">
    <property type="protein sequence ID" value="OUM85051.1"/>
    <property type="molecule type" value="Genomic_DNA"/>
</dbReference>
<evidence type="ECO:0000313" key="13">
    <source>
        <dbReference type="EMBL" id="OUM85051.1"/>
    </source>
</evidence>
<keyword evidence="6 11" id="KW-0375">Hydrogen ion transport</keyword>
<keyword evidence="7 11" id="KW-1133">Transmembrane helix</keyword>
<feature type="transmembrane region" description="Helical" evidence="11">
    <location>
        <begin position="79"/>
        <end position="102"/>
    </location>
</feature>
<evidence type="ECO:0000256" key="4">
    <source>
        <dbReference type="ARBA" id="ARBA00022547"/>
    </source>
</evidence>
<organism evidence="13 14">
    <name type="scientific">Bacillus thermozeamaize</name>
    <dbReference type="NCBI Taxonomy" id="230954"/>
    <lineage>
        <taxon>Bacteria</taxon>
        <taxon>Bacillati</taxon>
        <taxon>Bacillota</taxon>
        <taxon>Bacilli</taxon>
        <taxon>Bacillales</taxon>
        <taxon>Bacillaceae</taxon>
        <taxon>Bacillus</taxon>
    </lineage>
</organism>
<dbReference type="Gene3D" id="1.20.120.220">
    <property type="entry name" value="ATP synthase, F0 complex, subunit A"/>
    <property type="match status" value="1"/>
</dbReference>
<dbReference type="InterPro" id="IPR045082">
    <property type="entry name" value="ATP_syn_F0_a_bact/chloroplast"/>
</dbReference>
<dbReference type="PROSITE" id="PS00449">
    <property type="entry name" value="ATPASE_A"/>
    <property type="match status" value="1"/>
</dbReference>
<dbReference type="Pfam" id="PF00119">
    <property type="entry name" value="ATP-synt_A"/>
    <property type="match status" value="1"/>
</dbReference>
<keyword evidence="5 11" id="KW-0812">Transmembrane</keyword>
<keyword evidence="4 11" id="KW-0138">CF(0)</keyword>
<feature type="transmembrane region" description="Helical" evidence="11">
    <location>
        <begin position="207"/>
        <end position="230"/>
    </location>
</feature>
<evidence type="ECO:0000256" key="6">
    <source>
        <dbReference type="ARBA" id="ARBA00022781"/>
    </source>
</evidence>
<comment type="caution">
    <text evidence="13">The sequence shown here is derived from an EMBL/GenBank/DDBJ whole genome shotgun (WGS) entry which is preliminary data.</text>
</comment>
<sequence length="262" mass="29080">MHESPVWVPLESLPWLTFDLSTLYMTLITMVIVFLIAWFGARGATTGVPRGLQNVLEWLVDFVRNIIGIAMDLRKGERFLSLGLTLIMFIFVANLLGLIWVIETEHTEPLTILGIEVVSEEMLAEAEAEGKHGVSMVWWKSPTADASVTLGLSFMIIVLSHILGVRMAGPKAYLKHFVEPYPVFLPLNLIEEVANTLTLGLRLFGNIFAGEVLIAVILMLGAVGIVPMIVWQGFSVFVGAVQAFIFTVLSMVYISRKIEHSH</sequence>
<dbReference type="GO" id="GO:0005886">
    <property type="term" value="C:plasma membrane"/>
    <property type="evidence" value="ECO:0007669"/>
    <property type="project" value="UniProtKB-SubCell"/>
</dbReference>
<evidence type="ECO:0000256" key="9">
    <source>
        <dbReference type="ARBA" id="ARBA00023136"/>
    </source>
</evidence>